<dbReference type="EMBL" id="LN899824">
    <property type="protein sequence ID" value="CUV31747.1"/>
    <property type="molecule type" value="Genomic_DNA"/>
</dbReference>
<organism evidence="1">
    <name type="scientific">Ralstonia solanacearum</name>
    <name type="common">Pseudomonas solanacearum</name>
    <dbReference type="NCBI Taxonomy" id="305"/>
    <lineage>
        <taxon>Bacteria</taxon>
        <taxon>Pseudomonadati</taxon>
        <taxon>Pseudomonadota</taxon>
        <taxon>Betaproteobacteria</taxon>
        <taxon>Burkholderiales</taxon>
        <taxon>Burkholderiaceae</taxon>
        <taxon>Ralstonia</taxon>
        <taxon>Ralstonia solanacearum species complex</taxon>
    </lineage>
</organism>
<reference evidence="1" key="1">
    <citation type="submission" date="2015-10" db="EMBL/GenBank/DDBJ databases">
        <authorList>
            <person name="Gilbert D.G."/>
        </authorList>
    </citation>
    <scope>NUCLEOTIDE SEQUENCE</scope>
    <source>
        <strain evidence="1">Phyl III-seqv23</strain>
    </source>
</reference>
<name>A0A0S4VAV4_RALSL</name>
<dbReference type="AlphaFoldDB" id="A0A0S4VAV4"/>
<protein>
    <recommendedName>
        <fullName evidence="2">Uracil-DNA glycosylase-like domain-containing protein</fullName>
    </recommendedName>
</protein>
<accession>A0A0S4VAV4</accession>
<evidence type="ECO:0008006" key="2">
    <source>
        <dbReference type="Google" id="ProtNLM"/>
    </source>
</evidence>
<evidence type="ECO:0000313" key="1">
    <source>
        <dbReference type="EMBL" id="CUV31747.1"/>
    </source>
</evidence>
<proteinExistence type="predicted"/>
<gene>
    <name evidence="1" type="ORF">RUN1985_v1_1130004</name>
</gene>
<sequence>MQPSPIILSLLRPAYEPCGGFSGGCRKAAEWNPAAGHVPRGFCGATARAEDVRLVLVCAEQGDPHVSESHAGDGSPEGRLASVNIYAWECFATGKDLFHRNVKDLLDLCWPGSSFEAHMRKTWITDSVLCSAPKECGPVPGIMEEECAARFLVPQLSQFPDALVVALGRKAERRIRRAGIKGFEYAYSVAPPGCNLAPARASWKKIAALVRSRFGTDKE</sequence>